<keyword evidence="4 6" id="KW-1133">Transmembrane helix</keyword>
<keyword evidence="5 6" id="KW-0472">Membrane</keyword>
<comment type="subcellular location">
    <subcellularLocation>
        <location evidence="1">Cell membrane</location>
        <topology evidence="1">Multi-pass membrane protein</topology>
    </subcellularLocation>
</comment>
<proteinExistence type="predicted"/>
<feature type="transmembrane region" description="Helical" evidence="6">
    <location>
        <begin position="70"/>
        <end position="92"/>
    </location>
</feature>
<feature type="transmembrane region" description="Helical" evidence="6">
    <location>
        <begin position="168"/>
        <end position="188"/>
    </location>
</feature>
<dbReference type="PANTHER" id="PTHR32196">
    <property type="entry name" value="ABC TRANSPORTER PERMEASE PROTEIN YPHD-RELATED-RELATED"/>
    <property type="match status" value="1"/>
</dbReference>
<sequence length="260" mass="27481">MLKQMSMLTIISLGFTFVMAAGGFDMSIGFMTGLINVFFASVLLHTGNLPLAILIALLIGSLVGLTNGTLAAYVGLPDFIATFAVGSIALGIDMMYTGGNPVFLQNPPEAFLFIGQGYLGPVPFPIIVMFAVLIVALIVLNRTKLGMRIYAIGGNPRAALYAGINVKLYRLLTFIISGLSVAVASIVLTSRLGSGQPQAGANYLLDAISVCFLSTTMFGEGEPTAEGVFVGAFIITMLNCGLTMLNVTYYFQYITKGIVV</sequence>
<evidence type="ECO:0000256" key="1">
    <source>
        <dbReference type="ARBA" id="ARBA00004651"/>
    </source>
</evidence>
<reference evidence="7" key="1">
    <citation type="journal article" date="2014" name="Front. Microbiol.">
        <title>High frequency of phylogenetically diverse reductive dehalogenase-homologous genes in deep subseafloor sedimentary metagenomes.</title>
        <authorList>
            <person name="Kawai M."/>
            <person name="Futagami T."/>
            <person name="Toyoda A."/>
            <person name="Takaki Y."/>
            <person name="Nishi S."/>
            <person name="Hori S."/>
            <person name="Arai W."/>
            <person name="Tsubouchi T."/>
            <person name="Morono Y."/>
            <person name="Uchiyama I."/>
            <person name="Ito T."/>
            <person name="Fujiyama A."/>
            <person name="Inagaki F."/>
            <person name="Takami H."/>
        </authorList>
    </citation>
    <scope>NUCLEOTIDE SEQUENCE</scope>
    <source>
        <strain evidence="7">Expedition CK06-06</strain>
    </source>
</reference>
<evidence type="ECO:0000256" key="2">
    <source>
        <dbReference type="ARBA" id="ARBA00022475"/>
    </source>
</evidence>
<evidence type="ECO:0000256" key="3">
    <source>
        <dbReference type="ARBA" id="ARBA00022692"/>
    </source>
</evidence>
<dbReference type="GO" id="GO:0022857">
    <property type="term" value="F:transmembrane transporter activity"/>
    <property type="evidence" value="ECO:0007669"/>
    <property type="project" value="InterPro"/>
</dbReference>
<keyword evidence="3 6" id="KW-0812">Transmembrane</keyword>
<comment type="caution">
    <text evidence="7">The sequence shown here is derived from an EMBL/GenBank/DDBJ whole genome shotgun (WGS) entry which is preliminary data.</text>
</comment>
<dbReference type="CDD" id="cd06579">
    <property type="entry name" value="TM_PBP1_transp_AraH_like"/>
    <property type="match status" value="1"/>
</dbReference>
<name>X1LG96_9ZZZZ</name>
<feature type="non-terminal residue" evidence="7">
    <location>
        <position position="260"/>
    </location>
</feature>
<dbReference type="GO" id="GO:0005886">
    <property type="term" value="C:plasma membrane"/>
    <property type="evidence" value="ECO:0007669"/>
    <property type="project" value="UniProtKB-SubCell"/>
</dbReference>
<accession>X1LG96</accession>
<dbReference type="AlphaFoldDB" id="X1LG96"/>
<gene>
    <name evidence="7" type="ORF">S06H3_11996</name>
</gene>
<organism evidence="7">
    <name type="scientific">marine sediment metagenome</name>
    <dbReference type="NCBI Taxonomy" id="412755"/>
    <lineage>
        <taxon>unclassified sequences</taxon>
        <taxon>metagenomes</taxon>
        <taxon>ecological metagenomes</taxon>
    </lineage>
</organism>
<dbReference type="InterPro" id="IPR001851">
    <property type="entry name" value="ABC_transp_permease"/>
</dbReference>
<feature type="transmembrane region" description="Helical" evidence="6">
    <location>
        <begin position="228"/>
        <end position="251"/>
    </location>
</feature>
<dbReference type="PANTHER" id="PTHR32196:SF72">
    <property type="entry name" value="RIBOSE IMPORT PERMEASE PROTEIN RBSC"/>
    <property type="match status" value="1"/>
</dbReference>
<dbReference type="EMBL" id="BARV01005896">
    <property type="protein sequence ID" value="GAI04876.1"/>
    <property type="molecule type" value="Genomic_DNA"/>
</dbReference>
<evidence type="ECO:0000256" key="6">
    <source>
        <dbReference type="SAM" id="Phobius"/>
    </source>
</evidence>
<evidence type="ECO:0000256" key="5">
    <source>
        <dbReference type="ARBA" id="ARBA00023136"/>
    </source>
</evidence>
<evidence type="ECO:0000256" key="4">
    <source>
        <dbReference type="ARBA" id="ARBA00022989"/>
    </source>
</evidence>
<keyword evidence="2" id="KW-1003">Cell membrane</keyword>
<feature type="transmembrane region" description="Helical" evidence="6">
    <location>
        <begin position="122"/>
        <end position="140"/>
    </location>
</feature>
<evidence type="ECO:0000313" key="7">
    <source>
        <dbReference type="EMBL" id="GAI04876.1"/>
    </source>
</evidence>
<dbReference type="Pfam" id="PF02653">
    <property type="entry name" value="BPD_transp_2"/>
    <property type="match status" value="1"/>
</dbReference>
<protein>
    <submittedName>
        <fullName evidence="7">Uncharacterized protein</fullName>
    </submittedName>
</protein>